<dbReference type="Gene3D" id="3.40.50.1450">
    <property type="entry name" value="HybD-like"/>
    <property type="match status" value="1"/>
</dbReference>
<reference evidence="5 6" key="1">
    <citation type="submission" date="2018-11" db="EMBL/GenBank/DDBJ databases">
        <title>Genome squencing of methanotrophic bacteria isolated from alkaline groundwater in Korea.</title>
        <authorList>
            <person name="Nguyen L.N."/>
        </authorList>
    </citation>
    <scope>NUCLEOTIDE SEQUENCE [LARGE SCALE GENOMIC DNA]</scope>
    <source>
        <strain evidence="5 6">GW6</strain>
    </source>
</reference>
<comment type="similarity">
    <text evidence="1">Belongs to the peptidase A31 family.</text>
</comment>
<evidence type="ECO:0000256" key="1">
    <source>
        <dbReference type="ARBA" id="ARBA00006814"/>
    </source>
</evidence>
<keyword evidence="2 5" id="KW-0645">Protease</keyword>
<evidence type="ECO:0000256" key="2">
    <source>
        <dbReference type="ARBA" id="ARBA00022670"/>
    </source>
</evidence>
<dbReference type="EMBL" id="CP034086">
    <property type="protein sequence ID" value="AZG76142.1"/>
    <property type="molecule type" value="Genomic_DNA"/>
</dbReference>
<name>A0A3G8M4W0_9HYPH</name>
<keyword evidence="4" id="KW-0378">Hydrolase</keyword>
<dbReference type="PANTHER" id="PTHR30302">
    <property type="entry name" value="HYDROGENASE 1 MATURATION PROTEASE"/>
    <property type="match status" value="1"/>
</dbReference>
<dbReference type="RefSeq" id="WP_124737969.1">
    <property type="nucleotide sequence ID" value="NZ_CP034086.1"/>
</dbReference>
<dbReference type="GO" id="GO:0008047">
    <property type="term" value="F:enzyme activator activity"/>
    <property type="evidence" value="ECO:0007669"/>
    <property type="project" value="InterPro"/>
</dbReference>
<dbReference type="SUPFAM" id="SSF53163">
    <property type="entry name" value="HybD-like"/>
    <property type="match status" value="1"/>
</dbReference>
<dbReference type="NCBIfam" id="TIGR00072">
    <property type="entry name" value="hydrog_prot"/>
    <property type="match status" value="1"/>
</dbReference>
<dbReference type="InterPro" id="IPR023430">
    <property type="entry name" value="Pept_HybD-like_dom_sf"/>
</dbReference>
<dbReference type="Pfam" id="PF01750">
    <property type="entry name" value="HycI"/>
    <property type="match status" value="1"/>
</dbReference>
<organism evidence="5 6">
    <name type="scientific">Methylocystis rosea</name>
    <dbReference type="NCBI Taxonomy" id="173366"/>
    <lineage>
        <taxon>Bacteria</taxon>
        <taxon>Pseudomonadati</taxon>
        <taxon>Pseudomonadota</taxon>
        <taxon>Alphaproteobacteria</taxon>
        <taxon>Hyphomicrobiales</taxon>
        <taxon>Methylocystaceae</taxon>
        <taxon>Methylocystis</taxon>
    </lineage>
</organism>
<dbReference type="GO" id="GO:0004190">
    <property type="term" value="F:aspartic-type endopeptidase activity"/>
    <property type="evidence" value="ECO:0007669"/>
    <property type="project" value="UniProtKB-KW"/>
</dbReference>
<gene>
    <name evidence="5" type="ORF">EHO51_04995</name>
</gene>
<dbReference type="KEGG" id="mros:EHO51_04995"/>
<accession>A0A3G8M4W0</accession>
<dbReference type="GO" id="GO:0016485">
    <property type="term" value="P:protein processing"/>
    <property type="evidence" value="ECO:0007669"/>
    <property type="project" value="TreeGrafter"/>
</dbReference>
<dbReference type="CDD" id="cd00518">
    <property type="entry name" value="H2MP"/>
    <property type="match status" value="1"/>
</dbReference>
<proteinExistence type="inferred from homology"/>
<evidence type="ECO:0000313" key="6">
    <source>
        <dbReference type="Proteomes" id="UP000273982"/>
    </source>
</evidence>
<evidence type="ECO:0000256" key="3">
    <source>
        <dbReference type="ARBA" id="ARBA00022750"/>
    </source>
</evidence>
<keyword evidence="3" id="KW-0064">Aspartyl protease</keyword>
<dbReference type="Proteomes" id="UP000273982">
    <property type="component" value="Chromosome"/>
</dbReference>
<dbReference type="PANTHER" id="PTHR30302:SF1">
    <property type="entry name" value="HYDROGENASE 2 MATURATION PROTEASE"/>
    <property type="match status" value="1"/>
</dbReference>
<evidence type="ECO:0000313" key="5">
    <source>
        <dbReference type="EMBL" id="AZG76142.1"/>
    </source>
</evidence>
<protein>
    <submittedName>
        <fullName evidence="5">Hydrogenase maturation protease</fullName>
    </submittedName>
</protein>
<sequence length="160" mass="16273">MSTGVDSAREGPRIIVLCIGNPQRGDDAAGRAVARALRASPADVEIIEEEGEATRVLARLEGADAAYIVDACVSGATPGEIRRFDVGTGPLPRAAFGASTHGFGLAEALELARALGALPSRCVVYAIEGGTFDIGASMSPTVAAAVDIVAGRLRADILGE</sequence>
<dbReference type="AlphaFoldDB" id="A0A3G8M4W0"/>
<dbReference type="InterPro" id="IPR000671">
    <property type="entry name" value="Peptidase_A31"/>
</dbReference>
<evidence type="ECO:0000256" key="4">
    <source>
        <dbReference type="ARBA" id="ARBA00022801"/>
    </source>
</evidence>